<organism evidence="3">
    <name type="scientific">Bionectria ochroleuca</name>
    <name type="common">Gliocladium roseum</name>
    <dbReference type="NCBI Taxonomy" id="29856"/>
    <lineage>
        <taxon>Eukaryota</taxon>
        <taxon>Fungi</taxon>
        <taxon>Dikarya</taxon>
        <taxon>Ascomycota</taxon>
        <taxon>Pezizomycotina</taxon>
        <taxon>Sordariomycetes</taxon>
        <taxon>Hypocreomycetidae</taxon>
        <taxon>Hypocreales</taxon>
        <taxon>Bionectriaceae</taxon>
        <taxon>Clonostachys</taxon>
    </lineage>
</organism>
<dbReference type="EMBL" id="CDPU01000059">
    <property type="protein sequence ID" value="CEO55945.1"/>
    <property type="molecule type" value="Genomic_DNA"/>
</dbReference>
<sequence>MSSPIFVLIPGAFGTPSGYDKLVPHLEEAGFSTKPGSYPSSNPTDPSTATCQNDIETLRERILFPLLQQGNEAILVAHSYGGAVGSAAATGLDKTTRTAKGLPGGVIGLIHIAGNILLDGETLLTAVGGAYPPFIKTDKPSTGLSVIEPAMDVLYNDCDAALAPELEATMTPHSTLAFETPPTAPAWADAAFDGRRTYVRTSEDCCIPPGLQDTWLEKTGVEWDVVHLKAGHMPFISMPKELAEQLVKSAKGFMELQSP</sequence>
<evidence type="ECO:0000256" key="1">
    <source>
        <dbReference type="SAM" id="MobiDB-lite"/>
    </source>
</evidence>
<feature type="domain" description="AB hydrolase-1" evidence="2">
    <location>
        <begin position="6"/>
        <end position="244"/>
    </location>
</feature>
<feature type="region of interest" description="Disordered" evidence="1">
    <location>
        <begin position="30"/>
        <end position="49"/>
    </location>
</feature>
<accession>A0A0B7KM64</accession>
<proteinExistence type="predicted"/>
<dbReference type="Pfam" id="PF12697">
    <property type="entry name" value="Abhydrolase_6"/>
    <property type="match status" value="1"/>
</dbReference>
<dbReference type="InterPro" id="IPR000073">
    <property type="entry name" value="AB_hydrolase_1"/>
</dbReference>
<dbReference type="Gene3D" id="3.40.50.1820">
    <property type="entry name" value="alpha/beta hydrolase"/>
    <property type="match status" value="1"/>
</dbReference>
<dbReference type="SUPFAM" id="SSF53474">
    <property type="entry name" value="alpha/beta-Hydrolases"/>
    <property type="match status" value="1"/>
</dbReference>
<gene>
    <name evidence="3" type="ORF">BN869_000012003_1</name>
</gene>
<evidence type="ECO:0000259" key="2">
    <source>
        <dbReference type="Pfam" id="PF12697"/>
    </source>
</evidence>
<dbReference type="PANTHER" id="PTHR37017:SF8">
    <property type="entry name" value="AB HYDROLASE-1 DOMAIN-CONTAINING PROTEIN"/>
    <property type="match status" value="1"/>
</dbReference>
<feature type="compositionally biased region" description="Polar residues" evidence="1">
    <location>
        <begin position="34"/>
        <end position="49"/>
    </location>
</feature>
<name>A0A0B7KM64_BIOOC</name>
<dbReference type="InterPro" id="IPR052897">
    <property type="entry name" value="Sec-Metab_Biosynth_Hydrolase"/>
</dbReference>
<evidence type="ECO:0000313" key="3">
    <source>
        <dbReference type="EMBL" id="CEO55945.1"/>
    </source>
</evidence>
<reference evidence="3" key="1">
    <citation type="submission" date="2015-01" db="EMBL/GenBank/DDBJ databases">
        <authorList>
            <person name="Durling Mikael"/>
        </authorList>
    </citation>
    <scope>NUCLEOTIDE SEQUENCE</scope>
</reference>
<dbReference type="AlphaFoldDB" id="A0A0B7KM64"/>
<dbReference type="PANTHER" id="PTHR37017">
    <property type="entry name" value="AB HYDROLASE-1 DOMAIN-CONTAINING PROTEIN-RELATED"/>
    <property type="match status" value="1"/>
</dbReference>
<dbReference type="InterPro" id="IPR029058">
    <property type="entry name" value="AB_hydrolase_fold"/>
</dbReference>
<protein>
    <recommendedName>
        <fullName evidence="2">AB hydrolase-1 domain-containing protein</fullName>
    </recommendedName>
</protein>